<dbReference type="GO" id="GO:0005829">
    <property type="term" value="C:cytosol"/>
    <property type="evidence" value="ECO:0007669"/>
    <property type="project" value="TreeGrafter"/>
</dbReference>
<organism evidence="2 3">
    <name type="scientific">Klebsiella oxytoca</name>
    <dbReference type="NCBI Taxonomy" id="571"/>
    <lineage>
        <taxon>Bacteria</taxon>
        <taxon>Pseudomonadati</taxon>
        <taxon>Pseudomonadota</taxon>
        <taxon>Gammaproteobacteria</taxon>
        <taxon>Enterobacterales</taxon>
        <taxon>Enterobacteriaceae</taxon>
        <taxon>Klebsiella/Raoultella group</taxon>
        <taxon>Klebsiella</taxon>
    </lineage>
</organism>
<dbReference type="InterPro" id="IPR011193">
    <property type="entry name" value="Orn/lys/arg_de-COase"/>
</dbReference>
<dbReference type="AlphaFoldDB" id="A0A318FUE1"/>
<dbReference type="Pfam" id="PF01276">
    <property type="entry name" value="OKR_DC_1"/>
    <property type="match status" value="1"/>
</dbReference>
<proteinExistence type="predicted"/>
<name>A0A318FUE1_KLEOX</name>
<dbReference type="PANTHER" id="PTHR45229">
    <property type="entry name" value="CONSTITUTIVE ORNITHINE DECARBOXYLASE"/>
    <property type="match status" value="1"/>
</dbReference>
<gene>
    <name evidence="2" type="ORF">DET57_10444</name>
</gene>
<sequence>MNWTFAPSTLPYLLLSDDNAEYYGKQLDAAAERYENEMLLPFFSRMVDYVGKGYAAFDCPGTRADSSTAATLPASLSTGLAKRSSAQIYIMLTPVYLETARNPFGFIGGIDSHCFEEKYLRKLVEEVASERKSRKSSLVKRALRILLPLSAHCTVFTPCTLPVMKR</sequence>
<protein>
    <submittedName>
        <fullName evidence="2">Orn/Lys/Arg decarboxylase-like protein</fullName>
    </submittedName>
</protein>
<evidence type="ECO:0000313" key="2">
    <source>
        <dbReference type="EMBL" id="PXW46986.1"/>
    </source>
</evidence>
<accession>A0A318FUE1</accession>
<dbReference type="GO" id="GO:0006520">
    <property type="term" value="P:amino acid metabolic process"/>
    <property type="evidence" value="ECO:0007669"/>
    <property type="project" value="InterPro"/>
</dbReference>
<evidence type="ECO:0000313" key="3">
    <source>
        <dbReference type="Proteomes" id="UP000247485"/>
    </source>
</evidence>
<reference evidence="2 3" key="1">
    <citation type="submission" date="2018-05" db="EMBL/GenBank/DDBJ databases">
        <title>Freshwater and sediment microbial communities from various areas in North America, analyzing microbe dynamics in response to fracking.</title>
        <authorList>
            <person name="Lamendella R."/>
        </authorList>
    </citation>
    <scope>NUCLEOTIDE SEQUENCE [LARGE SCALE GENOMIC DNA]</scope>
    <source>
        <strain evidence="2 3">67</strain>
    </source>
</reference>
<dbReference type="GO" id="GO:0016831">
    <property type="term" value="F:carboxy-lyase activity"/>
    <property type="evidence" value="ECO:0007669"/>
    <property type="project" value="InterPro"/>
</dbReference>
<dbReference type="Proteomes" id="UP000247485">
    <property type="component" value="Unassembled WGS sequence"/>
</dbReference>
<dbReference type="GO" id="GO:0030170">
    <property type="term" value="F:pyridoxal phosphate binding"/>
    <property type="evidence" value="ECO:0007669"/>
    <property type="project" value="TreeGrafter"/>
</dbReference>
<dbReference type="InterPro" id="IPR000310">
    <property type="entry name" value="Orn/Lys/Arg_deCO2ase_major_dom"/>
</dbReference>
<dbReference type="EMBL" id="QJJG01000004">
    <property type="protein sequence ID" value="PXW46986.1"/>
    <property type="molecule type" value="Genomic_DNA"/>
</dbReference>
<dbReference type="PANTHER" id="PTHR45229:SF3">
    <property type="entry name" value="BIODEGRADATIVE ARGININE DECARBOXYLASE"/>
    <property type="match status" value="1"/>
</dbReference>
<comment type="caution">
    <text evidence="2">The sequence shown here is derived from an EMBL/GenBank/DDBJ whole genome shotgun (WGS) entry which is preliminary data.</text>
</comment>
<evidence type="ECO:0000259" key="1">
    <source>
        <dbReference type="Pfam" id="PF01276"/>
    </source>
</evidence>
<feature type="domain" description="Orn/Lys/Arg decarboxylases family 1 pyridoxal-P attachment site" evidence="1">
    <location>
        <begin position="92"/>
        <end position="134"/>
    </location>
</feature>